<evidence type="ECO:0000259" key="3">
    <source>
        <dbReference type="PROSITE" id="PS51767"/>
    </source>
</evidence>
<dbReference type="InterPro" id="IPR033121">
    <property type="entry name" value="PEPTIDASE_A1"/>
</dbReference>
<feature type="signal peptide" evidence="2">
    <location>
        <begin position="1"/>
        <end position="22"/>
    </location>
</feature>
<sequence>MDRCKRILRCLVLVLLLRQGLSSANQHHFVRIPLETSDQLRFTGVLHLGSPPRGVRVVFDTGSSDTWVFSINAAIGDEGQASRTFTVGYGGGIVSGVAAPTDLQLGSGLADELLLRNVPVGFADDHTLVIPGLDAQGVVGLGMEALAQIHSNSSVPGLLAQQPERISPLVFSLYISSWAQAQPASQLIIGGDDPALPTANTTWFSFPVVSHNALHSLQSSSQSSKDSYGFWALRVHNLSFGNATLSFGNPNRNAGVALLDSGTSVLLLSKYTIESIVRVLSAGFGTRLLSPSNDKRALPVCRPCQAHEFPPLAFDFAMGDSTISQRFELQGSDYVRCNQRHRECTAMIDAFDPSEVSDHLDDVVILGTVFFRAFYARFDYSNKQVSLACSLDDHAVCRGGLQPALDYQGHVYEPYSDVQQPRRSWTGICAALTALALFAGLRTLLQPY</sequence>
<dbReference type="InterPro" id="IPR034164">
    <property type="entry name" value="Pepsin-like_dom"/>
</dbReference>
<feature type="active site" evidence="1">
    <location>
        <position position="60"/>
    </location>
</feature>
<dbReference type="GO" id="GO:0006508">
    <property type="term" value="P:proteolysis"/>
    <property type="evidence" value="ECO:0007669"/>
    <property type="project" value="InterPro"/>
</dbReference>
<evidence type="ECO:0000313" key="4">
    <source>
        <dbReference type="EMBL" id="KAG6953024.1"/>
    </source>
</evidence>
<dbReference type="PANTHER" id="PTHR47966">
    <property type="entry name" value="BETA-SITE APP-CLEAVING ENZYME, ISOFORM A-RELATED"/>
    <property type="match status" value="1"/>
</dbReference>
<proteinExistence type="predicted"/>
<dbReference type="VEuPathDB" id="FungiDB:PC110_g21299"/>
<dbReference type="InterPro" id="IPR001969">
    <property type="entry name" value="Aspartic_peptidase_AS"/>
</dbReference>
<keyword evidence="2" id="KW-0732">Signal</keyword>
<feature type="active site" evidence="1">
    <location>
        <position position="260"/>
    </location>
</feature>
<organism evidence="4 5">
    <name type="scientific">Phytophthora cactorum</name>
    <dbReference type="NCBI Taxonomy" id="29920"/>
    <lineage>
        <taxon>Eukaryota</taxon>
        <taxon>Sar</taxon>
        <taxon>Stramenopiles</taxon>
        <taxon>Oomycota</taxon>
        <taxon>Peronosporomycetes</taxon>
        <taxon>Peronosporales</taxon>
        <taxon>Peronosporaceae</taxon>
        <taxon>Phytophthora</taxon>
    </lineage>
</organism>
<dbReference type="EMBL" id="JAENGZ010000864">
    <property type="protein sequence ID" value="KAG6953024.1"/>
    <property type="molecule type" value="Genomic_DNA"/>
</dbReference>
<dbReference type="PANTHER" id="PTHR47966:SF74">
    <property type="entry name" value="AGR407CP"/>
    <property type="match status" value="1"/>
</dbReference>
<dbReference type="InterPro" id="IPR001461">
    <property type="entry name" value="Aspartic_peptidase_A1"/>
</dbReference>
<name>A0A8T1U5U8_9STRA</name>
<dbReference type="Proteomes" id="UP000688947">
    <property type="component" value="Unassembled WGS sequence"/>
</dbReference>
<evidence type="ECO:0000256" key="1">
    <source>
        <dbReference type="PIRSR" id="PIRSR601461-1"/>
    </source>
</evidence>
<evidence type="ECO:0000256" key="2">
    <source>
        <dbReference type="SAM" id="SignalP"/>
    </source>
</evidence>
<dbReference type="OrthoDB" id="2747330at2759"/>
<protein>
    <recommendedName>
        <fullName evidence="3">Peptidase A1 domain-containing protein</fullName>
    </recommendedName>
</protein>
<dbReference type="GO" id="GO:0004190">
    <property type="term" value="F:aspartic-type endopeptidase activity"/>
    <property type="evidence" value="ECO:0007669"/>
    <property type="project" value="InterPro"/>
</dbReference>
<comment type="caution">
    <text evidence="4">The sequence shown here is derived from an EMBL/GenBank/DDBJ whole genome shotgun (WGS) entry which is preliminary data.</text>
</comment>
<dbReference type="PROSITE" id="PS00141">
    <property type="entry name" value="ASP_PROTEASE"/>
    <property type="match status" value="1"/>
</dbReference>
<gene>
    <name evidence="4" type="ORF">JG687_00012640</name>
</gene>
<feature type="chain" id="PRO_5035838774" description="Peptidase A1 domain-containing protein" evidence="2">
    <location>
        <begin position="23"/>
        <end position="448"/>
    </location>
</feature>
<dbReference type="CDD" id="cd05471">
    <property type="entry name" value="pepsin_like"/>
    <property type="match status" value="1"/>
</dbReference>
<accession>A0A8T1U5U8</accession>
<dbReference type="AlphaFoldDB" id="A0A8T1U5U8"/>
<evidence type="ECO:0000313" key="5">
    <source>
        <dbReference type="Proteomes" id="UP000688947"/>
    </source>
</evidence>
<dbReference type="PROSITE" id="PS51767">
    <property type="entry name" value="PEPTIDASE_A1"/>
    <property type="match status" value="1"/>
</dbReference>
<feature type="domain" description="Peptidase A1" evidence="3">
    <location>
        <begin position="42"/>
        <end position="388"/>
    </location>
</feature>
<reference evidence="4" key="1">
    <citation type="submission" date="2021-01" db="EMBL/GenBank/DDBJ databases">
        <title>Phytophthora aleatoria, a newly-described species from Pinus radiata is distinct from Phytophthora cactorum isolates based on comparative genomics.</title>
        <authorList>
            <person name="Mcdougal R."/>
            <person name="Panda P."/>
            <person name="Williams N."/>
            <person name="Studholme D.J."/>
        </authorList>
    </citation>
    <scope>NUCLEOTIDE SEQUENCE</scope>
    <source>
        <strain evidence="4">NZFS 3830</strain>
    </source>
</reference>
<dbReference type="Pfam" id="PF00026">
    <property type="entry name" value="Asp"/>
    <property type="match status" value="1"/>
</dbReference>